<dbReference type="RefSeq" id="WP_272436893.1">
    <property type="nucleotide sequence ID" value="NZ_JAMQKB010000010.1"/>
</dbReference>
<organism evidence="1 2">
    <name type="scientific">Terrihalobacillus insolitus</name>
    <dbReference type="NCBI Taxonomy" id="2950438"/>
    <lineage>
        <taxon>Bacteria</taxon>
        <taxon>Bacillati</taxon>
        <taxon>Bacillota</taxon>
        <taxon>Bacilli</taxon>
        <taxon>Bacillales</taxon>
        <taxon>Bacillaceae</taxon>
        <taxon>Terrihalobacillus</taxon>
    </lineage>
</organism>
<evidence type="ECO:0000313" key="2">
    <source>
        <dbReference type="Proteomes" id="UP001145050"/>
    </source>
</evidence>
<keyword evidence="2" id="KW-1185">Reference proteome</keyword>
<reference evidence="1" key="1">
    <citation type="submission" date="2022-06" db="EMBL/GenBank/DDBJ databases">
        <title>Aquibacillus sp. a new bacterium isolated from soil saline samples.</title>
        <authorList>
            <person name="Galisteo C."/>
            <person name="De La Haba R."/>
            <person name="Sanchez-Porro C."/>
            <person name="Ventosa A."/>
        </authorList>
    </citation>
    <scope>NUCLEOTIDE SEQUENCE</scope>
    <source>
        <strain evidence="1">3ASR75-11</strain>
    </source>
</reference>
<accession>A0A9X4AP15</accession>
<protein>
    <submittedName>
        <fullName evidence="1">Uncharacterized protein</fullName>
    </submittedName>
</protein>
<name>A0A9X4AP15_9BACI</name>
<dbReference type="Proteomes" id="UP001145050">
    <property type="component" value="Unassembled WGS sequence"/>
</dbReference>
<gene>
    <name evidence="1" type="ORF">NC797_11305</name>
</gene>
<evidence type="ECO:0000313" key="1">
    <source>
        <dbReference type="EMBL" id="MDC3425093.1"/>
    </source>
</evidence>
<proteinExistence type="predicted"/>
<dbReference type="AlphaFoldDB" id="A0A9X4AP15"/>
<dbReference type="EMBL" id="JAMQKB010000010">
    <property type="protein sequence ID" value="MDC3425093.1"/>
    <property type="molecule type" value="Genomic_DNA"/>
</dbReference>
<comment type="caution">
    <text evidence="1">The sequence shown here is derived from an EMBL/GenBank/DDBJ whole genome shotgun (WGS) entry which is preliminary data.</text>
</comment>
<sequence>MAASVNVTLTVDNFYYDSSTNRTKARLDSRFQWSGVPSFKMTDILAISWNNYMQTGKVGGVTYRHIYGTQSDYFKSATYLPPEGGMESYGGGYKWSVSEQDNYFYTYKGYAIFVIEKANYNHLEAYTAYGHQQGYAKLSFSVRSGVDVQFNLQRKNIGDDYFSARYP</sequence>